<accession>X1TCI4</accession>
<name>X1TCI4_9ZZZZ</name>
<feature type="non-terminal residue" evidence="1">
    <location>
        <position position="182"/>
    </location>
</feature>
<sequence>MPIRRSSISKFDSDGSRLNSYAIISSFAGFVITASKYVWAERYWAAHWSLPSPQQGFEMLHRGVIGFDDLNMLLRALDVMPFWRDKLVEIAYRPLSRVDVRRMFKLGVLDVKGVRKAYTDIGYNPYNADLMTEFTIEYVKEAPKKISTTDALSAYKNHLIEVGELRNMLTDAGIQAEDIEKV</sequence>
<protein>
    <submittedName>
        <fullName evidence="1">Uncharacterized protein</fullName>
    </submittedName>
</protein>
<evidence type="ECO:0000313" key="1">
    <source>
        <dbReference type="EMBL" id="GAJ02949.1"/>
    </source>
</evidence>
<dbReference type="EMBL" id="BARW01033986">
    <property type="protein sequence ID" value="GAJ02949.1"/>
    <property type="molecule type" value="Genomic_DNA"/>
</dbReference>
<gene>
    <name evidence="1" type="ORF">S12H4_53399</name>
</gene>
<comment type="caution">
    <text evidence="1">The sequence shown here is derived from an EMBL/GenBank/DDBJ whole genome shotgun (WGS) entry which is preliminary data.</text>
</comment>
<dbReference type="AlphaFoldDB" id="X1TCI4"/>
<reference evidence="1" key="1">
    <citation type="journal article" date="2014" name="Front. Microbiol.">
        <title>High frequency of phylogenetically diverse reductive dehalogenase-homologous genes in deep subseafloor sedimentary metagenomes.</title>
        <authorList>
            <person name="Kawai M."/>
            <person name="Futagami T."/>
            <person name="Toyoda A."/>
            <person name="Takaki Y."/>
            <person name="Nishi S."/>
            <person name="Hori S."/>
            <person name="Arai W."/>
            <person name="Tsubouchi T."/>
            <person name="Morono Y."/>
            <person name="Uchiyama I."/>
            <person name="Ito T."/>
            <person name="Fujiyama A."/>
            <person name="Inagaki F."/>
            <person name="Takami H."/>
        </authorList>
    </citation>
    <scope>NUCLEOTIDE SEQUENCE</scope>
    <source>
        <strain evidence="1">Expedition CK06-06</strain>
    </source>
</reference>
<organism evidence="1">
    <name type="scientific">marine sediment metagenome</name>
    <dbReference type="NCBI Taxonomy" id="412755"/>
    <lineage>
        <taxon>unclassified sequences</taxon>
        <taxon>metagenomes</taxon>
        <taxon>ecological metagenomes</taxon>
    </lineage>
</organism>
<proteinExistence type="predicted"/>